<organism evidence="15 16">
    <name type="scientific">Cricetibacter osteomyelitidis</name>
    <dbReference type="NCBI Taxonomy" id="1521931"/>
    <lineage>
        <taxon>Bacteria</taxon>
        <taxon>Pseudomonadati</taxon>
        <taxon>Pseudomonadota</taxon>
        <taxon>Gammaproteobacteria</taxon>
        <taxon>Pasteurellales</taxon>
        <taxon>Pasteurellaceae</taxon>
        <taxon>Cricetibacter</taxon>
    </lineage>
</organism>
<proteinExistence type="inferred from homology"/>
<dbReference type="EMBL" id="SLYB01000001">
    <property type="protein sequence ID" value="TCP97810.1"/>
    <property type="molecule type" value="Genomic_DNA"/>
</dbReference>
<comment type="similarity">
    <text evidence="2 13">Belongs to the LolB family.</text>
</comment>
<keyword evidence="16" id="KW-1185">Reference proteome</keyword>
<feature type="chain" id="PRO_5020835721" description="Outer-membrane lipoprotein LolB" evidence="14">
    <location>
        <begin position="20"/>
        <end position="207"/>
    </location>
</feature>
<sequence>MLKLRNLCSVTLLSLILSACTLDEQRPTNVKYIDKSSPVWKTHLAEIKKINAYSASGQLGYINSKERFSTQFNWHYNNPKSYSLKLSSTISSSTLQLDMHARGLTISDNKGRQRTEADAKLLLREIVGMDFPLEQFALWLKGQPDEHAAYEIGENHLLATFNYPIDGQTWTADYLTYNDNTQPKMPQNILLKSQDQTLKIRIDKWKF</sequence>
<dbReference type="OrthoDB" id="9797618at2"/>
<dbReference type="CDD" id="cd16326">
    <property type="entry name" value="LolB"/>
    <property type="match status" value="1"/>
</dbReference>
<dbReference type="RefSeq" id="WP_131974446.1">
    <property type="nucleotide sequence ID" value="NZ_SLYB01000001.1"/>
</dbReference>
<reference evidence="15 16" key="1">
    <citation type="submission" date="2019-03" db="EMBL/GenBank/DDBJ databases">
        <title>Genomic Encyclopedia of Type Strains, Phase IV (KMG-IV): sequencing the most valuable type-strain genomes for metagenomic binning, comparative biology and taxonomic classification.</title>
        <authorList>
            <person name="Goeker M."/>
        </authorList>
    </citation>
    <scope>NUCLEOTIDE SEQUENCE [LARGE SCALE GENOMIC DNA]</scope>
    <source>
        <strain evidence="15 16">DSM 28404</strain>
    </source>
</reference>
<keyword evidence="11 13" id="KW-0998">Cell outer membrane</keyword>
<evidence type="ECO:0000256" key="12">
    <source>
        <dbReference type="ARBA" id="ARBA00023288"/>
    </source>
</evidence>
<dbReference type="GO" id="GO:0015031">
    <property type="term" value="P:protein transport"/>
    <property type="evidence" value="ECO:0007669"/>
    <property type="project" value="UniProtKB-KW"/>
</dbReference>
<protein>
    <recommendedName>
        <fullName evidence="4 13">Outer-membrane lipoprotein LolB</fullName>
    </recommendedName>
</protein>
<evidence type="ECO:0000256" key="9">
    <source>
        <dbReference type="ARBA" id="ARBA00023139"/>
    </source>
</evidence>
<comment type="subunit">
    <text evidence="3 13">Monomer.</text>
</comment>
<dbReference type="Pfam" id="PF03550">
    <property type="entry name" value="LolB"/>
    <property type="match status" value="1"/>
</dbReference>
<evidence type="ECO:0000256" key="8">
    <source>
        <dbReference type="ARBA" id="ARBA00023136"/>
    </source>
</evidence>
<comment type="function">
    <text evidence="13">Plays a critical role in the incorporation of lipoproteins in the outer membrane after they are released by the LolA protein.</text>
</comment>
<evidence type="ECO:0000256" key="10">
    <source>
        <dbReference type="ARBA" id="ARBA00023186"/>
    </source>
</evidence>
<dbReference type="Proteomes" id="UP000295763">
    <property type="component" value="Unassembled WGS sequence"/>
</dbReference>
<evidence type="ECO:0000313" key="16">
    <source>
        <dbReference type="Proteomes" id="UP000295763"/>
    </source>
</evidence>
<name>A0A4R2T5U6_9PAST</name>
<dbReference type="SUPFAM" id="SSF89392">
    <property type="entry name" value="Prokaryotic lipoproteins and lipoprotein localization factors"/>
    <property type="match status" value="1"/>
</dbReference>
<dbReference type="InterPro" id="IPR004565">
    <property type="entry name" value="OM_lipoprot_LolB"/>
</dbReference>
<evidence type="ECO:0000256" key="2">
    <source>
        <dbReference type="ARBA" id="ARBA00009696"/>
    </source>
</evidence>
<feature type="signal peptide" evidence="14">
    <location>
        <begin position="1"/>
        <end position="19"/>
    </location>
</feature>
<accession>A0A4R2T5U6</accession>
<dbReference type="NCBIfam" id="TIGR00548">
    <property type="entry name" value="lolB"/>
    <property type="match status" value="1"/>
</dbReference>
<keyword evidence="9 13" id="KW-0564">Palmitate</keyword>
<keyword evidence="12 13" id="KW-0449">Lipoprotein</keyword>
<dbReference type="InterPro" id="IPR029046">
    <property type="entry name" value="LolA/LolB/LppX"/>
</dbReference>
<comment type="subcellular location">
    <subcellularLocation>
        <location evidence="1 13">Cell outer membrane</location>
        <topology evidence="1 13">Lipid-anchor</topology>
    </subcellularLocation>
</comment>
<comment type="caution">
    <text evidence="15">The sequence shown here is derived from an EMBL/GenBank/DDBJ whole genome shotgun (WGS) entry which is preliminary data.</text>
</comment>
<dbReference type="AlphaFoldDB" id="A0A4R2T5U6"/>
<dbReference type="Gene3D" id="2.50.20.10">
    <property type="entry name" value="Lipoprotein localisation LolA/LolB/LppX"/>
    <property type="match status" value="1"/>
</dbReference>
<keyword evidence="10 13" id="KW-0143">Chaperone</keyword>
<evidence type="ECO:0000256" key="1">
    <source>
        <dbReference type="ARBA" id="ARBA00004459"/>
    </source>
</evidence>
<evidence type="ECO:0000256" key="13">
    <source>
        <dbReference type="HAMAP-Rule" id="MF_00233"/>
    </source>
</evidence>
<keyword evidence="8 13" id="KW-0472">Membrane</keyword>
<keyword evidence="5 13" id="KW-0813">Transport</keyword>
<evidence type="ECO:0000256" key="6">
    <source>
        <dbReference type="ARBA" id="ARBA00022729"/>
    </source>
</evidence>
<evidence type="ECO:0000313" key="15">
    <source>
        <dbReference type="EMBL" id="TCP97810.1"/>
    </source>
</evidence>
<keyword evidence="7 13" id="KW-0653">Protein transport</keyword>
<evidence type="ECO:0000256" key="7">
    <source>
        <dbReference type="ARBA" id="ARBA00022927"/>
    </source>
</evidence>
<dbReference type="GO" id="GO:0009279">
    <property type="term" value="C:cell outer membrane"/>
    <property type="evidence" value="ECO:0007669"/>
    <property type="project" value="UniProtKB-SubCell"/>
</dbReference>
<dbReference type="PROSITE" id="PS51257">
    <property type="entry name" value="PROKAR_LIPOPROTEIN"/>
    <property type="match status" value="1"/>
</dbReference>
<gene>
    <name evidence="13" type="primary">lolB</name>
    <name evidence="15" type="ORF">EDC44_101198</name>
</gene>
<evidence type="ECO:0000256" key="11">
    <source>
        <dbReference type="ARBA" id="ARBA00023237"/>
    </source>
</evidence>
<evidence type="ECO:0000256" key="3">
    <source>
        <dbReference type="ARBA" id="ARBA00011245"/>
    </source>
</evidence>
<evidence type="ECO:0000256" key="4">
    <source>
        <dbReference type="ARBA" id="ARBA00016202"/>
    </source>
</evidence>
<keyword evidence="6 13" id="KW-0732">Signal</keyword>
<dbReference type="GO" id="GO:0044874">
    <property type="term" value="P:lipoprotein localization to outer membrane"/>
    <property type="evidence" value="ECO:0007669"/>
    <property type="project" value="UniProtKB-UniRule"/>
</dbReference>
<evidence type="ECO:0000256" key="5">
    <source>
        <dbReference type="ARBA" id="ARBA00022448"/>
    </source>
</evidence>
<dbReference type="HAMAP" id="MF_00233">
    <property type="entry name" value="LolB"/>
    <property type="match status" value="1"/>
</dbReference>
<evidence type="ECO:0000256" key="14">
    <source>
        <dbReference type="SAM" id="SignalP"/>
    </source>
</evidence>